<dbReference type="Proteomes" id="UP000249390">
    <property type="component" value="Unassembled WGS sequence"/>
</dbReference>
<dbReference type="CDD" id="cd07816">
    <property type="entry name" value="Bet_v1-like"/>
    <property type="match status" value="1"/>
</dbReference>
<dbReference type="GO" id="GO:0010427">
    <property type="term" value="F:abscisic acid binding"/>
    <property type="evidence" value="ECO:0007669"/>
    <property type="project" value="InterPro"/>
</dbReference>
<comment type="similarity">
    <text evidence="1">Belongs to the BetVI family.</text>
</comment>
<feature type="domain" description="Bet v I/Major latex protein" evidence="2">
    <location>
        <begin position="1"/>
        <end position="156"/>
    </location>
</feature>
<dbReference type="EMBL" id="NQVE01000009">
    <property type="protein sequence ID" value="RAL54525.1"/>
    <property type="molecule type" value="Genomic_DNA"/>
</dbReference>
<evidence type="ECO:0000256" key="1">
    <source>
        <dbReference type="ARBA" id="ARBA00009744"/>
    </source>
</evidence>
<dbReference type="PANTHER" id="PTHR31213">
    <property type="entry name" value="OS08G0374000 PROTEIN-RELATED"/>
    <property type="match status" value="1"/>
</dbReference>
<evidence type="ECO:0000259" key="2">
    <source>
        <dbReference type="SMART" id="SM01037"/>
    </source>
</evidence>
<dbReference type="InterPro" id="IPR000916">
    <property type="entry name" value="Bet_v_I/MLP"/>
</dbReference>
<proteinExistence type="inferred from homology"/>
<comment type="caution">
    <text evidence="3">The sequence shown here is derived from an EMBL/GenBank/DDBJ whole genome shotgun (WGS) entry which is preliminary data.</text>
</comment>
<name>A0A328E8Z0_9ASTE</name>
<dbReference type="AlphaFoldDB" id="A0A328E8Z0"/>
<dbReference type="Pfam" id="PF00407">
    <property type="entry name" value="Bet_v_1"/>
    <property type="match status" value="1"/>
</dbReference>
<protein>
    <recommendedName>
        <fullName evidence="2">Bet v I/Major latex protein domain-containing protein</fullName>
    </recommendedName>
</protein>
<dbReference type="GO" id="GO:0006952">
    <property type="term" value="P:defense response"/>
    <property type="evidence" value="ECO:0007669"/>
    <property type="project" value="InterPro"/>
</dbReference>
<dbReference type="FunFam" id="3.30.530.20:FF:000007">
    <property type="entry name" value="Major pollen allergen Bet v 1-A"/>
    <property type="match status" value="1"/>
</dbReference>
<dbReference type="SUPFAM" id="SSF55961">
    <property type="entry name" value="Bet v1-like"/>
    <property type="match status" value="1"/>
</dbReference>
<dbReference type="GO" id="GO:0005737">
    <property type="term" value="C:cytoplasm"/>
    <property type="evidence" value="ECO:0007669"/>
    <property type="project" value="TreeGrafter"/>
</dbReference>
<dbReference type="SMART" id="SM01037">
    <property type="entry name" value="Bet_v_1"/>
    <property type="match status" value="1"/>
</dbReference>
<dbReference type="GO" id="GO:0004864">
    <property type="term" value="F:protein phosphatase inhibitor activity"/>
    <property type="evidence" value="ECO:0007669"/>
    <property type="project" value="InterPro"/>
</dbReference>
<dbReference type="GO" id="GO:0005634">
    <property type="term" value="C:nucleus"/>
    <property type="evidence" value="ECO:0007669"/>
    <property type="project" value="TreeGrafter"/>
</dbReference>
<reference evidence="3 4" key="1">
    <citation type="submission" date="2018-06" db="EMBL/GenBank/DDBJ databases">
        <title>The Genome of Cuscuta australis (Dodder) Provides Insight into the Evolution of Plant Parasitism.</title>
        <authorList>
            <person name="Liu H."/>
        </authorList>
    </citation>
    <scope>NUCLEOTIDE SEQUENCE [LARGE SCALE GENOMIC DNA]</scope>
    <source>
        <strain evidence="4">cv. Yunnan</strain>
        <tissue evidence="3">Vines</tissue>
    </source>
</reference>
<evidence type="ECO:0000313" key="3">
    <source>
        <dbReference type="EMBL" id="RAL54525.1"/>
    </source>
</evidence>
<evidence type="ECO:0000313" key="4">
    <source>
        <dbReference type="Proteomes" id="UP000249390"/>
    </source>
</evidence>
<dbReference type="InterPro" id="IPR050279">
    <property type="entry name" value="Plant_def-hormone_signal"/>
</dbReference>
<sequence>MGVTTYTDSVESPIAPARLFKALFVDSHNLFPKVVPALVKSVDIVEGDGSSAGTVKKINYVEGETEKYVKNRIDEIDGAKLVCKYTLIEGHELGEKLESVRYEVTLEGKGDGGSICKSKIEFHTKGDSTIGLDEFKQGKDKWMGLMNAVEKYLGDNPAIYAP</sequence>
<keyword evidence="4" id="KW-1185">Reference proteome</keyword>
<dbReference type="PANTHER" id="PTHR31213:SF157">
    <property type="entry name" value="MAJOR ALLERGEN MAL D 1-LIKE"/>
    <property type="match status" value="1"/>
</dbReference>
<gene>
    <name evidence="3" type="ORF">DM860_001653</name>
</gene>
<organism evidence="3 4">
    <name type="scientific">Cuscuta australis</name>
    <dbReference type="NCBI Taxonomy" id="267555"/>
    <lineage>
        <taxon>Eukaryota</taxon>
        <taxon>Viridiplantae</taxon>
        <taxon>Streptophyta</taxon>
        <taxon>Embryophyta</taxon>
        <taxon>Tracheophyta</taxon>
        <taxon>Spermatophyta</taxon>
        <taxon>Magnoliopsida</taxon>
        <taxon>eudicotyledons</taxon>
        <taxon>Gunneridae</taxon>
        <taxon>Pentapetalae</taxon>
        <taxon>asterids</taxon>
        <taxon>lamiids</taxon>
        <taxon>Solanales</taxon>
        <taxon>Convolvulaceae</taxon>
        <taxon>Cuscuteae</taxon>
        <taxon>Cuscuta</taxon>
        <taxon>Cuscuta subgen. Grammica</taxon>
        <taxon>Cuscuta sect. Cleistogrammica</taxon>
    </lineage>
</organism>
<dbReference type="InterPro" id="IPR023393">
    <property type="entry name" value="START-like_dom_sf"/>
</dbReference>
<dbReference type="PRINTS" id="PR00634">
    <property type="entry name" value="BETALLERGEN"/>
</dbReference>
<dbReference type="Gene3D" id="3.30.530.20">
    <property type="match status" value="1"/>
</dbReference>
<accession>A0A328E8Z0</accession>
<dbReference type="GO" id="GO:0009738">
    <property type="term" value="P:abscisic acid-activated signaling pathway"/>
    <property type="evidence" value="ECO:0007669"/>
    <property type="project" value="InterPro"/>
</dbReference>
<dbReference type="GO" id="GO:0038023">
    <property type="term" value="F:signaling receptor activity"/>
    <property type="evidence" value="ECO:0007669"/>
    <property type="project" value="InterPro"/>
</dbReference>
<dbReference type="InterPro" id="IPR024949">
    <property type="entry name" value="Bet_v_I_allergen"/>
</dbReference>